<keyword evidence="1" id="KW-0472">Membrane</keyword>
<dbReference type="Proteomes" id="UP000001542">
    <property type="component" value="Unassembled WGS sequence"/>
</dbReference>
<gene>
    <name evidence="2" type="ORF">TVAG_143250</name>
</gene>
<dbReference type="EMBL" id="DS113517">
    <property type="protein sequence ID" value="EAY03025.1"/>
    <property type="molecule type" value="Genomic_DNA"/>
</dbReference>
<dbReference type="AlphaFoldDB" id="A2EWC1"/>
<name>A2EWC1_TRIV3</name>
<evidence type="ECO:0000313" key="2">
    <source>
        <dbReference type="EMBL" id="EAY03025.1"/>
    </source>
</evidence>
<keyword evidence="1" id="KW-0812">Transmembrane</keyword>
<proteinExistence type="predicted"/>
<feature type="transmembrane region" description="Helical" evidence="1">
    <location>
        <begin position="169"/>
        <end position="189"/>
    </location>
</feature>
<dbReference type="KEGG" id="tva:4760861"/>
<reference evidence="2" key="2">
    <citation type="journal article" date="2007" name="Science">
        <title>Draft genome sequence of the sexually transmitted pathogen Trichomonas vaginalis.</title>
        <authorList>
            <person name="Carlton J.M."/>
            <person name="Hirt R.P."/>
            <person name="Silva J.C."/>
            <person name="Delcher A.L."/>
            <person name="Schatz M."/>
            <person name="Zhao Q."/>
            <person name="Wortman J.R."/>
            <person name="Bidwell S.L."/>
            <person name="Alsmark U.C.M."/>
            <person name="Besteiro S."/>
            <person name="Sicheritz-Ponten T."/>
            <person name="Noel C.J."/>
            <person name="Dacks J.B."/>
            <person name="Foster P.G."/>
            <person name="Simillion C."/>
            <person name="Van de Peer Y."/>
            <person name="Miranda-Saavedra D."/>
            <person name="Barton G.J."/>
            <person name="Westrop G.D."/>
            <person name="Mueller S."/>
            <person name="Dessi D."/>
            <person name="Fiori P.L."/>
            <person name="Ren Q."/>
            <person name="Paulsen I."/>
            <person name="Zhang H."/>
            <person name="Bastida-Corcuera F.D."/>
            <person name="Simoes-Barbosa A."/>
            <person name="Brown M.T."/>
            <person name="Hayes R.D."/>
            <person name="Mukherjee M."/>
            <person name="Okumura C.Y."/>
            <person name="Schneider R."/>
            <person name="Smith A.J."/>
            <person name="Vanacova S."/>
            <person name="Villalvazo M."/>
            <person name="Haas B.J."/>
            <person name="Pertea M."/>
            <person name="Feldblyum T.V."/>
            <person name="Utterback T.R."/>
            <person name="Shu C.L."/>
            <person name="Osoegawa K."/>
            <person name="de Jong P.J."/>
            <person name="Hrdy I."/>
            <person name="Horvathova L."/>
            <person name="Zubacova Z."/>
            <person name="Dolezal P."/>
            <person name="Malik S.B."/>
            <person name="Logsdon J.M. Jr."/>
            <person name="Henze K."/>
            <person name="Gupta A."/>
            <person name="Wang C.C."/>
            <person name="Dunne R.L."/>
            <person name="Upcroft J.A."/>
            <person name="Upcroft P."/>
            <person name="White O."/>
            <person name="Salzberg S.L."/>
            <person name="Tang P."/>
            <person name="Chiu C.-H."/>
            <person name="Lee Y.-S."/>
            <person name="Embley T.M."/>
            <person name="Coombs G.H."/>
            <person name="Mottram J.C."/>
            <person name="Tachezy J."/>
            <person name="Fraser-Liggett C.M."/>
            <person name="Johnson P.J."/>
        </authorList>
    </citation>
    <scope>NUCLEOTIDE SEQUENCE [LARGE SCALE GENOMIC DNA]</scope>
    <source>
        <strain evidence="2">G3</strain>
    </source>
</reference>
<feature type="transmembrane region" description="Helical" evidence="1">
    <location>
        <begin position="132"/>
        <end position="148"/>
    </location>
</feature>
<dbReference type="InParanoid" id="A2EWC1"/>
<dbReference type="VEuPathDB" id="TrichDB:TVAG_143250"/>
<dbReference type="VEuPathDB" id="TrichDB:TVAGG3_0353250"/>
<keyword evidence="1" id="KW-1133">Transmembrane helix</keyword>
<reference evidence="2" key="1">
    <citation type="submission" date="2006-10" db="EMBL/GenBank/DDBJ databases">
        <authorList>
            <person name="Amadeo P."/>
            <person name="Zhao Q."/>
            <person name="Wortman J."/>
            <person name="Fraser-Liggett C."/>
            <person name="Carlton J."/>
        </authorList>
    </citation>
    <scope>NUCLEOTIDE SEQUENCE</scope>
    <source>
        <strain evidence="2">G3</strain>
    </source>
</reference>
<accession>A2EWC1</accession>
<evidence type="ECO:0000313" key="3">
    <source>
        <dbReference type="Proteomes" id="UP000001542"/>
    </source>
</evidence>
<keyword evidence="3" id="KW-1185">Reference proteome</keyword>
<sequence length="659" mass="76239">MSERPVRTSRVITFTRRQTSRQIPTSPAFPAIPTVFRDMLSISDDRIEVLRKNIKECSRILVLNRYYASLGKSNMIPKNDIFLSRLFSPTIAFSFLGITNMYQSSTTLLTFLLKNPKIFSRAIALYSNDVDFNHLVSSIIPSVFGFYYSNEMIGFASKFYEKSVKMNNVNSAMQIILPFFYSGLSSMFFNNLFDRLLPLVSAEIYIVDNNSTSLLAVEYAHTFIRLCGECLPYLHNFLIRILKLILELKWEDSQFIELFFNRFIVKFTNIWALKFKLKQKRNFITEIMNFVPSCKSELFKLKQDILVANGTLFVPDFYQGNDKNPFQNLVCVQDMNLLAKIINQANALPQEIQRSDFDYPEKKKFQWFYVDIYIPSQNIEEPVLFGNNDDVGNLFDSIITKRRWINDLSDWYNKLLKFEANSTIEQMYKIVLSIPSSEIITAHSAFYHFENNFHDDALKQEFFLVNSRLVISRLPERALRLLFELSSRFNQYVNKYDHIPTFSDFHNSLRHHSTRLSISHCISLMESIGELTLPAQFPVFSSVLSDLDELSELENTGDIAYFILLSNTTSPAFLGSFTLLYAFVINVQTLAKILGAKELALWQRLDGIIITALSVDFHYLNSYLEIRKTLCEIASINYGLEFKKSDSAPSLSYSSTILL</sequence>
<protein>
    <submittedName>
        <fullName evidence="2">Uncharacterized protein</fullName>
    </submittedName>
</protein>
<organism evidence="2 3">
    <name type="scientific">Trichomonas vaginalis (strain ATCC PRA-98 / G3)</name>
    <dbReference type="NCBI Taxonomy" id="412133"/>
    <lineage>
        <taxon>Eukaryota</taxon>
        <taxon>Metamonada</taxon>
        <taxon>Parabasalia</taxon>
        <taxon>Trichomonadida</taxon>
        <taxon>Trichomonadidae</taxon>
        <taxon>Trichomonas</taxon>
    </lineage>
</organism>
<dbReference type="RefSeq" id="XP_001315248.1">
    <property type="nucleotide sequence ID" value="XM_001315213.1"/>
</dbReference>
<feature type="transmembrane region" description="Helical" evidence="1">
    <location>
        <begin position="82"/>
        <end position="102"/>
    </location>
</feature>
<evidence type="ECO:0000256" key="1">
    <source>
        <dbReference type="SAM" id="Phobius"/>
    </source>
</evidence>